<reference evidence="1 2" key="1">
    <citation type="submission" date="2020-02" db="EMBL/GenBank/DDBJ databases">
        <authorList>
            <person name="Ma Q."/>
            <person name="Huang Y."/>
            <person name="Song X."/>
            <person name="Pei D."/>
        </authorList>
    </citation>
    <scope>NUCLEOTIDE SEQUENCE [LARGE SCALE GENOMIC DNA]</scope>
    <source>
        <strain evidence="1">Sxm20200214</strain>
        <tissue evidence="1">Leaf</tissue>
    </source>
</reference>
<proteinExistence type="predicted"/>
<gene>
    <name evidence="1" type="ORF">Bca52824_035136</name>
</gene>
<accession>A0A8X7V1F9</accession>
<evidence type="ECO:0000313" key="1">
    <source>
        <dbReference type="EMBL" id="KAG2298664.1"/>
    </source>
</evidence>
<dbReference type="AlphaFoldDB" id="A0A8X7V1F9"/>
<name>A0A8X7V1F9_BRACI</name>
<comment type="caution">
    <text evidence="1">The sequence shown here is derived from an EMBL/GenBank/DDBJ whole genome shotgun (WGS) entry which is preliminary data.</text>
</comment>
<evidence type="ECO:0000313" key="2">
    <source>
        <dbReference type="Proteomes" id="UP000886595"/>
    </source>
</evidence>
<organism evidence="1 2">
    <name type="scientific">Brassica carinata</name>
    <name type="common">Ethiopian mustard</name>
    <name type="synonym">Abyssinian cabbage</name>
    <dbReference type="NCBI Taxonomy" id="52824"/>
    <lineage>
        <taxon>Eukaryota</taxon>
        <taxon>Viridiplantae</taxon>
        <taxon>Streptophyta</taxon>
        <taxon>Embryophyta</taxon>
        <taxon>Tracheophyta</taxon>
        <taxon>Spermatophyta</taxon>
        <taxon>Magnoliopsida</taxon>
        <taxon>eudicotyledons</taxon>
        <taxon>Gunneridae</taxon>
        <taxon>Pentapetalae</taxon>
        <taxon>rosids</taxon>
        <taxon>malvids</taxon>
        <taxon>Brassicales</taxon>
        <taxon>Brassicaceae</taxon>
        <taxon>Brassiceae</taxon>
        <taxon>Brassica</taxon>
    </lineage>
</organism>
<protein>
    <submittedName>
        <fullName evidence="1">Uncharacterized protein</fullName>
    </submittedName>
</protein>
<dbReference type="EMBL" id="JAAMPC010000008">
    <property type="protein sequence ID" value="KAG2298664.1"/>
    <property type="molecule type" value="Genomic_DNA"/>
</dbReference>
<sequence length="92" mass="10721">MADHCMVIAGEWKTSADNHWDFAIDKEHMTRIVPLRIGTPITELLSNVFREFFGNADTIRTTILSYWPPNTKELFIMGLFHTFTSTFKQIKE</sequence>
<keyword evidence="2" id="KW-1185">Reference proteome</keyword>
<dbReference type="Proteomes" id="UP000886595">
    <property type="component" value="Unassembled WGS sequence"/>
</dbReference>